<keyword evidence="3" id="KW-1185">Reference proteome</keyword>
<sequence length="87" mass="9304">MGIVLPISVLAANLPQIWVASREGNLADLSLATWLLSMADGLVWGSYTLIQPDMAIMLFAGLQLTTSGLIVALKLAYTVKQSRSRSA</sequence>
<feature type="transmembrane region" description="Helical" evidence="1">
    <location>
        <begin position="56"/>
        <end position="77"/>
    </location>
</feature>
<evidence type="ECO:0008006" key="4">
    <source>
        <dbReference type="Google" id="ProtNLM"/>
    </source>
</evidence>
<gene>
    <name evidence="2" type="ORF">EYB53_022170</name>
</gene>
<dbReference type="Proteomes" id="UP001193081">
    <property type="component" value="Unassembled WGS sequence"/>
</dbReference>
<evidence type="ECO:0000256" key="1">
    <source>
        <dbReference type="SAM" id="Phobius"/>
    </source>
</evidence>
<organism evidence="2 3">
    <name type="scientific">Candidatus Chloroploca mongolica</name>
    <dbReference type="NCBI Taxonomy" id="2528176"/>
    <lineage>
        <taxon>Bacteria</taxon>
        <taxon>Bacillati</taxon>
        <taxon>Chloroflexota</taxon>
        <taxon>Chloroflexia</taxon>
        <taxon>Chloroflexales</taxon>
        <taxon>Chloroflexineae</taxon>
        <taxon>Oscillochloridaceae</taxon>
        <taxon>Candidatus Chloroploca</taxon>
    </lineage>
</organism>
<evidence type="ECO:0000313" key="3">
    <source>
        <dbReference type="Proteomes" id="UP001193081"/>
    </source>
</evidence>
<protein>
    <recommendedName>
        <fullName evidence="4">PQ loop repeat protein</fullName>
    </recommendedName>
</protein>
<name>A0ABS4DG86_9CHLR</name>
<accession>A0ABS4DG86</accession>
<dbReference type="Gene3D" id="1.20.1280.290">
    <property type="match status" value="1"/>
</dbReference>
<keyword evidence="1" id="KW-1133">Transmembrane helix</keyword>
<dbReference type="RefSeq" id="WP_167857550.1">
    <property type="nucleotide sequence ID" value="NZ_SIJK02000069.1"/>
</dbReference>
<keyword evidence="1" id="KW-0472">Membrane</keyword>
<evidence type="ECO:0000313" key="2">
    <source>
        <dbReference type="EMBL" id="MBP1468435.1"/>
    </source>
</evidence>
<dbReference type="EMBL" id="SIJK02000069">
    <property type="protein sequence ID" value="MBP1468435.1"/>
    <property type="molecule type" value="Genomic_DNA"/>
</dbReference>
<proteinExistence type="predicted"/>
<keyword evidence="1" id="KW-0812">Transmembrane</keyword>
<reference evidence="2 3" key="1">
    <citation type="submission" date="2021-03" db="EMBL/GenBank/DDBJ databases">
        <authorList>
            <person name="Grouzdev D.S."/>
        </authorList>
    </citation>
    <scope>NUCLEOTIDE SEQUENCE [LARGE SCALE GENOMIC DNA]</scope>
    <source>
        <strain evidence="2 3">M50-1</strain>
    </source>
</reference>
<comment type="caution">
    <text evidence="2">The sequence shown here is derived from an EMBL/GenBank/DDBJ whole genome shotgun (WGS) entry which is preliminary data.</text>
</comment>